<keyword evidence="6" id="KW-1185">Reference proteome</keyword>
<gene>
    <name evidence="5" type="ORF">M9R32_12700</name>
</gene>
<sequence>MDKKRLSWVDVTKGFLMILVVIGHYPGQLDFPLGKYIYWFHMPAFFILSGMFFKPVLEKGLSKQVIHKRFMQLIVPYLFFLVTITVIRYGMEIGSGNLDMSWYLNDIWTLVIGGRFARGAYGVFWFVTTLFFTFLFFLWMTKYFNRTKQIAILAVFYLIAHIESVFAMQVIGGAPDKASQTIPMIWNIDVALMAVVYFALGYYMKNIWMNITKPWLIAGLIGTVSAVSLDWFGIIDYHLSMKFLRYEHVVLDLIIPISMTLVFVGAFQWIASRMSLKWLQQIEKHSISIMYLHIFTDIVLNDYFNYGIIGFTAFGLIVPIVASIIIQKLVPHGRLFLGGFSPKKRKAAAKPVKLKEAEPQY</sequence>
<feature type="transmembrane region" description="Helical" evidence="3">
    <location>
        <begin position="306"/>
        <end position="326"/>
    </location>
</feature>
<keyword evidence="3" id="KW-0472">Membrane</keyword>
<comment type="caution">
    <text evidence="5">The sequence shown here is derived from an EMBL/GenBank/DDBJ whole genome shotgun (WGS) entry which is preliminary data.</text>
</comment>
<dbReference type="InterPro" id="IPR052734">
    <property type="entry name" value="Nod_factor_acetyltransferase"/>
</dbReference>
<dbReference type="Pfam" id="PF01757">
    <property type="entry name" value="Acyl_transf_3"/>
    <property type="match status" value="1"/>
</dbReference>
<comment type="similarity">
    <text evidence="2">Belongs to the acyltransferase 3 family.</text>
</comment>
<evidence type="ECO:0000256" key="2">
    <source>
        <dbReference type="ARBA" id="ARBA00007400"/>
    </source>
</evidence>
<dbReference type="PANTHER" id="PTHR37312">
    <property type="entry name" value="MEMBRANE-BOUND ACYLTRANSFERASE YKRP-RELATED"/>
    <property type="match status" value="1"/>
</dbReference>
<keyword evidence="5" id="KW-0808">Transferase</keyword>
<organism evidence="5 6">
    <name type="scientific">Paenisporosarcina quisquiliarum</name>
    <dbReference type="NCBI Taxonomy" id="365346"/>
    <lineage>
        <taxon>Bacteria</taxon>
        <taxon>Bacillati</taxon>
        <taxon>Bacillota</taxon>
        <taxon>Bacilli</taxon>
        <taxon>Bacillales</taxon>
        <taxon>Caryophanaceae</taxon>
        <taxon>Paenisporosarcina</taxon>
    </lineage>
</organism>
<protein>
    <submittedName>
        <fullName evidence="5">Acyltransferase family protein</fullName>
    </submittedName>
</protein>
<feature type="domain" description="Acyltransferase 3" evidence="4">
    <location>
        <begin position="7"/>
        <end position="326"/>
    </location>
</feature>
<dbReference type="InterPro" id="IPR002656">
    <property type="entry name" value="Acyl_transf_3_dom"/>
</dbReference>
<feature type="transmembrane region" description="Helical" evidence="3">
    <location>
        <begin position="7"/>
        <end position="25"/>
    </location>
</feature>
<name>A0A9X3LHK1_9BACL</name>
<reference evidence="5" key="1">
    <citation type="submission" date="2022-05" db="EMBL/GenBank/DDBJ databases">
        <authorList>
            <person name="Colautti A."/>
            <person name="Iacumin L."/>
        </authorList>
    </citation>
    <scope>NUCLEOTIDE SEQUENCE</scope>
    <source>
        <strain evidence="5">SK 55</strain>
    </source>
</reference>
<dbReference type="RefSeq" id="WP_269927119.1">
    <property type="nucleotide sequence ID" value="NZ_JAMKBJ010000012.1"/>
</dbReference>
<evidence type="ECO:0000313" key="5">
    <source>
        <dbReference type="EMBL" id="MCZ8538048.1"/>
    </source>
</evidence>
<keyword evidence="3" id="KW-0812">Transmembrane</keyword>
<dbReference type="Proteomes" id="UP001152173">
    <property type="component" value="Unassembled WGS sequence"/>
</dbReference>
<comment type="subcellular location">
    <subcellularLocation>
        <location evidence="1">Membrane</location>
    </subcellularLocation>
</comment>
<evidence type="ECO:0000313" key="6">
    <source>
        <dbReference type="Proteomes" id="UP001152173"/>
    </source>
</evidence>
<proteinExistence type="inferred from homology"/>
<dbReference type="PANTHER" id="PTHR37312:SF1">
    <property type="entry name" value="MEMBRANE-BOUND ACYLTRANSFERASE YKRP-RELATED"/>
    <property type="match status" value="1"/>
</dbReference>
<feature type="transmembrane region" description="Helical" evidence="3">
    <location>
        <begin position="215"/>
        <end position="233"/>
    </location>
</feature>
<feature type="transmembrane region" description="Helical" evidence="3">
    <location>
        <begin position="69"/>
        <end position="91"/>
    </location>
</feature>
<feature type="transmembrane region" description="Helical" evidence="3">
    <location>
        <begin position="184"/>
        <end position="203"/>
    </location>
</feature>
<evidence type="ECO:0000259" key="4">
    <source>
        <dbReference type="Pfam" id="PF01757"/>
    </source>
</evidence>
<keyword evidence="3" id="KW-1133">Transmembrane helix</keyword>
<evidence type="ECO:0000256" key="3">
    <source>
        <dbReference type="SAM" id="Phobius"/>
    </source>
</evidence>
<feature type="transmembrane region" description="Helical" evidence="3">
    <location>
        <begin position="253"/>
        <end position="270"/>
    </location>
</feature>
<feature type="transmembrane region" description="Helical" evidence="3">
    <location>
        <begin position="37"/>
        <end position="57"/>
    </location>
</feature>
<feature type="transmembrane region" description="Helical" evidence="3">
    <location>
        <begin position="119"/>
        <end position="138"/>
    </location>
</feature>
<keyword evidence="5" id="KW-0012">Acyltransferase</keyword>
<feature type="transmembrane region" description="Helical" evidence="3">
    <location>
        <begin position="150"/>
        <end position="172"/>
    </location>
</feature>
<evidence type="ECO:0000256" key="1">
    <source>
        <dbReference type="ARBA" id="ARBA00004370"/>
    </source>
</evidence>
<dbReference type="AlphaFoldDB" id="A0A9X3LHK1"/>
<dbReference type="EMBL" id="JAMKBJ010000012">
    <property type="protein sequence ID" value="MCZ8538048.1"/>
    <property type="molecule type" value="Genomic_DNA"/>
</dbReference>
<accession>A0A9X3LHK1</accession>
<dbReference type="GO" id="GO:0016747">
    <property type="term" value="F:acyltransferase activity, transferring groups other than amino-acyl groups"/>
    <property type="evidence" value="ECO:0007669"/>
    <property type="project" value="InterPro"/>
</dbReference>